<evidence type="ECO:0000313" key="2">
    <source>
        <dbReference type="EMBL" id="CAD5119747.1"/>
    </source>
</evidence>
<evidence type="ECO:0000256" key="1">
    <source>
        <dbReference type="SAM" id="MobiDB-lite"/>
    </source>
</evidence>
<reference evidence="2 3" key="1">
    <citation type="submission" date="2020-08" db="EMBL/GenBank/DDBJ databases">
        <authorList>
            <person name="Hejnol A."/>
        </authorList>
    </citation>
    <scope>NUCLEOTIDE SEQUENCE [LARGE SCALE GENOMIC DNA]</scope>
</reference>
<evidence type="ECO:0000313" key="3">
    <source>
        <dbReference type="Proteomes" id="UP000549394"/>
    </source>
</evidence>
<dbReference type="AlphaFoldDB" id="A0A7I8VTT5"/>
<gene>
    <name evidence="2" type="ORF">DGYR_LOCUS7939</name>
</gene>
<dbReference type="Proteomes" id="UP000549394">
    <property type="component" value="Unassembled WGS sequence"/>
</dbReference>
<name>A0A7I8VTT5_9ANNE</name>
<proteinExistence type="predicted"/>
<feature type="region of interest" description="Disordered" evidence="1">
    <location>
        <begin position="245"/>
        <end position="285"/>
    </location>
</feature>
<protein>
    <submittedName>
        <fullName evidence="2">Uncharacterized protein</fullName>
    </submittedName>
</protein>
<comment type="caution">
    <text evidence="2">The sequence shown here is derived from an EMBL/GenBank/DDBJ whole genome shotgun (WGS) entry which is preliminary data.</text>
</comment>
<sequence length="453" mass="51485">MHLCGCVSRRKGVSIDNFESGKGKKTKKKNGDKRVSVDEPEFTAQLVKKDQSGEVYHMEYIITNEIKSNKGIKEPDGERIEQVNEAPCTAEVALNNQSGLTANRCINDNGFSDCDASDFEKSYKPTYYRSHHGTLDIRFRNPGYYADLGKPVSRQWNHDKNMAYATLPITQCHRSGFGTLAIHYGTPASNKGQYESDPEPFALSMYEKITNKPRNSNKLIEKDIHYEGDNSFLRKLMLKDIIGQKSHVRRSSSSNSVNSQDDDGRDRVSANGSGGQRGGKRQYHRGYWSMAPSDYQLDENRFPFVESCKESSCEDIRNATERKTYHRGAWTACLSGDDINKSLNSYSTLPLPNVKRDDENALSKGFRSAWSMKVTGNNLENFQANYSPKFKLESPRKPIKQYYRSNNLVNVYGTRLEEVGIKLKIIVCYFLFNKDIPLFSQQKACGEVKRHGR</sequence>
<dbReference type="EMBL" id="CAJFCJ010000011">
    <property type="protein sequence ID" value="CAD5119747.1"/>
    <property type="molecule type" value="Genomic_DNA"/>
</dbReference>
<accession>A0A7I8VTT5</accession>
<organism evidence="2 3">
    <name type="scientific">Dimorphilus gyrociliatus</name>
    <dbReference type="NCBI Taxonomy" id="2664684"/>
    <lineage>
        <taxon>Eukaryota</taxon>
        <taxon>Metazoa</taxon>
        <taxon>Spiralia</taxon>
        <taxon>Lophotrochozoa</taxon>
        <taxon>Annelida</taxon>
        <taxon>Polychaeta</taxon>
        <taxon>Polychaeta incertae sedis</taxon>
        <taxon>Dinophilidae</taxon>
        <taxon>Dimorphilus</taxon>
    </lineage>
</organism>
<keyword evidence="3" id="KW-1185">Reference proteome</keyword>